<protein>
    <submittedName>
        <fullName evidence="1">(Mediterranean fruit fly) hypothetical protein</fullName>
    </submittedName>
</protein>
<dbReference type="Proteomes" id="UP000606786">
    <property type="component" value="Unassembled WGS sequence"/>
</dbReference>
<reference evidence="1" key="1">
    <citation type="submission" date="2020-11" db="EMBL/GenBank/DDBJ databases">
        <authorList>
            <person name="Whitehead M."/>
        </authorList>
    </citation>
    <scope>NUCLEOTIDE SEQUENCE</scope>
    <source>
        <strain evidence="1">EGII</strain>
    </source>
</reference>
<dbReference type="AlphaFoldDB" id="A0A811UZF8"/>
<proteinExistence type="predicted"/>
<keyword evidence="2" id="KW-1185">Reference proteome</keyword>
<sequence>MSSMSCMNNLTAHVACAEQRRADDCMQQLAAARSSPFQRCHRHHSFMHKCFELKVIRQNGFPSIILYGGDARRGVCRKSRESRLHKRVIWYPSHIHSSVLCPFAGAK</sequence>
<evidence type="ECO:0000313" key="2">
    <source>
        <dbReference type="Proteomes" id="UP000606786"/>
    </source>
</evidence>
<evidence type="ECO:0000313" key="1">
    <source>
        <dbReference type="EMBL" id="CAD7002503.1"/>
    </source>
</evidence>
<accession>A0A811UZF8</accession>
<dbReference type="EMBL" id="CAJHJT010000034">
    <property type="protein sequence ID" value="CAD7002503.1"/>
    <property type="molecule type" value="Genomic_DNA"/>
</dbReference>
<organism evidence="1 2">
    <name type="scientific">Ceratitis capitata</name>
    <name type="common">Mediterranean fruit fly</name>
    <name type="synonym">Tephritis capitata</name>
    <dbReference type="NCBI Taxonomy" id="7213"/>
    <lineage>
        <taxon>Eukaryota</taxon>
        <taxon>Metazoa</taxon>
        <taxon>Ecdysozoa</taxon>
        <taxon>Arthropoda</taxon>
        <taxon>Hexapoda</taxon>
        <taxon>Insecta</taxon>
        <taxon>Pterygota</taxon>
        <taxon>Neoptera</taxon>
        <taxon>Endopterygota</taxon>
        <taxon>Diptera</taxon>
        <taxon>Brachycera</taxon>
        <taxon>Muscomorpha</taxon>
        <taxon>Tephritoidea</taxon>
        <taxon>Tephritidae</taxon>
        <taxon>Ceratitis</taxon>
        <taxon>Ceratitis</taxon>
    </lineage>
</organism>
<comment type="caution">
    <text evidence="1">The sequence shown here is derived from an EMBL/GenBank/DDBJ whole genome shotgun (WGS) entry which is preliminary data.</text>
</comment>
<gene>
    <name evidence="1" type="ORF">CCAP1982_LOCUS10992</name>
</gene>
<name>A0A811UZF8_CERCA</name>